<dbReference type="Gene3D" id="2.60.40.10">
    <property type="entry name" value="Immunoglobulins"/>
    <property type="match status" value="1"/>
</dbReference>
<sequence length="886" mass="91857">MVNSASTPQTVTVSATSLTDVITVTAPAGFQVSNGGAFGTTTTLQQNGSGSVNTTVSVRFLPTSAGNFVGNVTFSSPGATTQNVGVSGTGVLPTPVLTVNPTALAFGTTTVGAATPSQPFTVSGSSLQGNVTITAPNGFQIRTGTGFFSGAPITLTPSNGTLANTTIDVRFIPGTTGAFNDVVGVSTPNGTGTISNNVTVTGNANPTSGRPSIMATPNSLAFGTVTSSGSTNAQTFEVSGTDLNANLVLTPSSPNVQIRNASAGGSFSSSPLSIMPMGGTVTPQIIEVRLVALVAQGSFNERIDLTSAGANPQVVSITANNPSGATSDISVSNPSNNSFTFVTRPSTFSASQSFLVAGTNLVQPLVVFPAGPNANFFQVSSDNVNFSSSVSFTPDNQGNVTQRPIFVRFVPGVNAVTVTSTIRNSSAPAPDFDVSVTGISEPTIRLDSPIGPFATNVVKGTETAPKTVKLEGFLLSGDVELRFPPDATDAVRNPTQTPLFQYSLDGGLTYQTSGGIITPDANGNFSLNLLVRFAPVRVGNAAQELQFRNASFNNNEFFALSSGFGRTTGFGIAVEPTAQSTATVVRSADGTMATITFDLSNPGTGAFGQNRAVIGSSTYLTTLPPNLFPADKQNFNPGTTNNGAYVYGTGTEIEASTNTYVVFSGSNNSFTVTNLNPALQYNFYGFEFNNDGVLNAENYLTPNNQPQFPLPVELVAFSGKLRNNSVVLNWSTASEKNNKSFEVQRSQSGKPEDYTTVLTKEGAGNATSVTKYEAVDARPLAGVSYYRLKQTDLDGTVSISKAVVIRATLGDVSLFPNPTQGDVTIQLPEGSTENLSVRITDLTGRQVQVGRLAADGKLNTSNLKAGTYIVIVGEGAQTVTRKMVKN</sequence>
<reference evidence="3" key="1">
    <citation type="journal article" date="2019" name="Int. J. Syst. Evol. Microbiol.">
        <title>The Global Catalogue of Microorganisms (GCM) 10K type strain sequencing project: providing services to taxonomists for standard genome sequencing and annotation.</title>
        <authorList>
            <consortium name="The Broad Institute Genomics Platform"/>
            <consortium name="The Broad Institute Genome Sequencing Center for Infectious Disease"/>
            <person name="Wu L."/>
            <person name="Ma J."/>
        </authorList>
    </citation>
    <scope>NUCLEOTIDE SEQUENCE [LARGE SCALE GENOMIC DNA]</scope>
    <source>
        <strain evidence="3">JCM 17214</strain>
    </source>
</reference>
<dbReference type="InterPro" id="IPR026444">
    <property type="entry name" value="Secre_tail"/>
</dbReference>
<evidence type="ECO:0000313" key="2">
    <source>
        <dbReference type="EMBL" id="GAA3925326.1"/>
    </source>
</evidence>
<dbReference type="InterPro" id="IPR013783">
    <property type="entry name" value="Ig-like_fold"/>
</dbReference>
<dbReference type="NCBIfam" id="TIGR04183">
    <property type="entry name" value="Por_Secre_tail"/>
    <property type="match status" value="1"/>
</dbReference>
<accession>A0ABP7ML73</accession>
<dbReference type="EMBL" id="BAABDH010000016">
    <property type="protein sequence ID" value="GAA3925326.1"/>
    <property type="molecule type" value="Genomic_DNA"/>
</dbReference>
<evidence type="ECO:0000259" key="1">
    <source>
        <dbReference type="Pfam" id="PF18962"/>
    </source>
</evidence>
<protein>
    <recommendedName>
        <fullName evidence="1">Secretion system C-terminal sorting domain-containing protein</fullName>
    </recommendedName>
</protein>
<dbReference type="Proteomes" id="UP001499909">
    <property type="component" value="Unassembled WGS sequence"/>
</dbReference>
<feature type="domain" description="Secretion system C-terminal sorting" evidence="1">
    <location>
        <begin position="814"/>
        <end position="884"/>
    </location>
</feature>
<organism evidence="2 3">
    <name type="scientific">Hymenobacter algoricola</name>
    <dbReference type="NCBI Taxonomy" id="486267"/>
    <lineage>
        <taxon>Bacteria</taxon>
        <taxon>Pseudomonadati</taxon>
        <taxon>Bacteroidota</taxon>
        <taxon>Cytophagia</taxon>
        <taxon>Cytophagales</taxon>
        <taxon>Hymenobacteraceae</taxon>
        <taxon>Hymenobacter</taxon>
    </lineage>
</organism>
<name>A0ABP7ML73_9BACT</name>
<proteinExistence type="predicted"/>
<keyword evidence="3" id="KW-1185">Reference proteome</keyword>
<comment type="caution">
    <text evidence="2">The sequence shown here is derived from an EMBL/GenBank/DDBJ whole genome shotgun (WGS) entry which is preliminary data.</text>
</comment>
<dbReference type="Pfam" id="PF18962">
    <property type="entry name" value="Por_Secre_tail"/>
    <property type="match status" value="1"/>
</dbReference>
<evidence type="ECO:0000313" key="3">
    <source>
        <dbReference type="Proteomes" id="UP001499909"/>
    </source>
</evidence>
<gene>
    <name evidence="2" type="ORF">GCM10022406_09180</name>
</gene>